<reference evidence="2" key="2">
    <citation type="journal article" date="2018" name="Mol. Plant Microbe Interact.">
        <title>Genome sequence resources for the wheat stripe rust pathogen (Puccinia striiformis f. sp. tritici) and the barley stripe rust pathogen (Puccinia striiformis f. sp. hordei).</title>
        <authorList>
            <person name="Xia C."/>
            <person name="Wang M."/>
            <person name="Yin C."/>
            <person name="Cornejo O.E."/>
            <person name="Hulbert S.H."/>
            <person name="Chen X."/>
        </authorList>
    </citation>
    <scope>NUCLEOTIDE SEQUENCE [LARGE SCALE GENOMIC DNA]</scope>
    <source>
        <strain evidence="2">93-210</strain>
    </source>
</reference>
<comment type="caution">
    <text evidence="1">The sequence shown here is derived from an EMBL/GenBank/DDBJ whole genome shotgun (WGS) entry which is preliminary data.</text>
</comment>
<evidence type="ECO:0000313" key="2">
    <source>
        <dbReference type="Proteomes" id="UP001060170"/>
    </source>
</evidence>
<reference evidence="2" key="1">
    <citation type="journal article" date="2018" name="BMC Genomics">
        <title>Genomic insights into host adaptation between the wheat stripe rust pathogen (Puccinia striiformis f. sp. tritici) and the barley stripe rust pathogen (Puccinia striiformis f. sp. hordei).</title>
        <authorList>
            <person name="Xia C."/>
            <person name="Wang M."/>
            <person name="Yin C."/>
            <person name="Cornejo O.E."/>
            <person name="Hulbert S.H."/>
            <person name="Chen X."/>
        </authorList>
    </citation>
    <scope>NUCLEOTIDE SEQUENCE [LARGE SCALE GENOMIC DNA]</scope>
    <source>
        <strain evidence="2">93-210</strain>
    </source>
</reference>
<accession>A0ACC0EQ37</accession>
<gene>
    <name evidence="1" type="ORF">MJO28_004680</name>
</gene>
<dbReference type="EMBL" id="CM045868">
    <property type="protein sequence ID" value="KAI7957585.1"/>
    <property type="molecule type" value="Genomic_DNA"/>
</dbReference>
<proteinExistence type="predicted"/>
<dbReference type="Proteomes" id="UP001060170">
    <property type="component" value="Chromosome 4"/>
</dbReference>
<name>A0ACC0EQ37_9BASI</name>
<reference evidence="1 2" key="3">
    <citation type="journal article" date="2022" name="Microbiol. Spectr.">
        <title>Folding features and dynamics of 3D genome architecture in plant fungal pathogens.</title>
        <authorList>
            <person name="Xia C."/>
        </authorList>
    </citation>
    <scope>NUCLEOTIDE SEQUENCE [LARGE SCALE GENOMIC DNA]</scope>
    <source>
        <strain evidence="1 2">93-210</strain>
    </source>
</reference>
<organism evidence="1 2">
    <name type="scientific">Puccinia striiformis f. sp. tritici</name>
    <dbReference type="NCBI Taxonomy" id="168172"/>
    <lineage>
        <taxon>Eukaryota</taxon>
        <taxon>Fungi</taxon>
        <taxon>Dikarya</taxon>
        <taxon>Basidiomycota</taxon>
        <taxon>Pucciniomycotina</taxon>
        <taxon>Pucciniomycetes</taxon>
        <taxon>Pucciniales</taxon>
        <taxon>Pucciniaceae</taxon>
        <taxon>Puccinia</taxon>
    </lineage>
</organism>
<sequence length="514" mass="54567">MGISNAITVLIGTCIILTSDQVDCGSISGAPQQKQQTMTHSSSGYNWEQSWNSQTTNRITTITTSTSGTIPPDAGLNRGAASKWSYQYSYSSNSDDDQKSTGFVGDSSSSAPNNSSGDGNPVPSYPVDGGSSKSNPVTQDSSKSIYRGETYSPPKPVVEVPNNRKEALPPPQPKYNNTKSPGLSRSSPTNAGDNSNIVVPPLTNARYTGAKTKKLPLPDTSDGSSDVTVGGEDPPELPSSDMTEDKANHSDPPSSDMTEDKANHSDPPSSDMTEDKANHSDPPSPDFPGEKGNASNPPASKPASTGAIDFLNRESSNKTREGRKPSPSPAGPMQDWLDAHNNYRSQYGVRSLTWSEDLVEAARRQTDKCVWKHTKHNKYGENIAAGQNSASEVVLAWVEGPNEREIWNPGSATPTHFTQVVWKETVQIGCAFKTCETIEGSNLPQSPVKLWACEYHPKGNVGGEYVQNVLAGAGGKPLASAASSAYASVDPDDSDHAKAGGSGLSRTTFFPAPE</sequence>
<keyword evidence="2" id="KW-1185">Reference proteome</keyword>
<evidence type="ECO:0000313" key="1">
    <source>
        <dbReference type="EMBL" id="KAI7957585.1"/>
    </source>
</evidence>
<protein>
    <submittedName>
        <fullName evidence="1">Uncharacterized protein</fullName>
    </submittedName>
</protein>